<reference evidence="2 3" key="1">
    <citation type="submission" date="2020-04" db="EMBL/GenBank/DDBJ databases">
        <title>Usitatibacter rugosus gen. nov., sp. nov. and Usitatibacter palustris sp. nov., novel members of Usitatibacteraceae fam. nov. within the order Nitrosomonadales isolated from soil.</title>
        <authorList>
            <person name="Huber K.J."/>
            <person name="Neumann-Schaal M."/>
            <person name="Geppert A."/>
            <person name="Luckner M."/>
            <person name="Wanner G."/>
            <person name="Overmann J."/>
        </authorList>
    </citation>
    <scope>NUCLEOTIDE SEQUENCE [LARGE SCALE GENOMIC DNA]</scope>
    <source>
        <strain evidence="2 3">Swamp67</strain>
    </source>
</reference>
<name>A0A6M4H440_9PROT</name>
<dbReference type="AlphaFoldDB" id="A0A6M4H440"/>
<sequence length="556" mass="57896">MRAHTSWSSRFTSLAAMLVLGVAALVQSAEAASIKGKIGAKFNDGSGFDAEFDCSFASGVSGACTGNLRITEHPEGCSNSITLNGTMALIGLDLSQPGPISGQFQHTEPDFNLIHNPNGTCGATWNPSNSWSEPFTGTWNGTTASISFTAPESHEGVNYTITGGFTLEADPPFPMTVTSQIDAVSATAQAAIQFRPQDVGTSSNVYVFALAPATRVQGVTATTLKVGTAKRADGFKTDAVPCVLAQLNQAGQLTAASASSLIAYSSGVLSASGQSVAILNNVATPGVSGATMFVGYGTSSGGMINDGINRAAVTVPGAVECRPEAPQTGWWWNTAEGGRGYSIERQGRNIFMAAYFYDASGRATWQVASGPTTLEGALFTAPLYTCSGGVTLAGAYRANSCATAGNVTLAFNTASTGTMIWPGGTVGIERFNIVANGLTTAPLANQPENGWWWSAAENGRGFFIEWQGGTADIAGYMYDDAGNPIWYITVISTPNPLAMNGAWWQFANGMTQSGPYRAATRTNDNVGAATIQFTSATAATMTLPGGRQIPLTRFRF</sequence>
<dbReference type="KEGG" id="upl:DSM104440_01135"/>
<evidence type="ECO:0000313" key="3">
    <source>
        <dbReference type="Proteomes" id="UP000503096"/>
    </source>
</evidence>
<evidence type="ECO:0000256" key="1">
    <source>
        <dbReference type="SAM" id="SignalP"/>
    </source>
</evidence>
<dbReference type="RefSeq" id="WP_171161105.1">
    <property type="nucleotide sequence ID" value="NZ_CP053073.1"/>
</dbReference>
<protein>
    <submittedName>
        <fullName evidence="2">Uncharacterized protein</fullName>
    </submittedName>
</protein>
<feature type="signal peptide" evidence="1">
    <location>
        <begin position="1"/>
        <end position="31"/>
    </location>
</feature>
<proteinExistence type="predicted"/>
<gene>
    <name evidence="2" type="ORF">DSM104440_01135</name>
</gene>
<keyword evidence="1" id="KW-0732">Signal</keyword>
<organism evidence="2 3">
    <name type="scientific">Usitatibacter palustris</name>
    <dbReference type="NCBI Taxonomy" id="2732487"/>
    <lineage>
        <taxon>Bacteria</taxon>
        <taxon>Pseudomonadati</taxon>
        <taxon>Pseudomonadota</taxon>
        <taxon>Betaproteobacteria</taxon>
        <taxon>Nitrosomonadales</taxon>
        <taxon>Usitatibacteraceae</taxon>
        <taxon>Usitatibacter</taxon>
    </lineage>
</organism>
<dbReference type="Proteomes" id="UP000503096">
    <property type="component" value="Chromosome"/>
</dbReference>
<feature type="chain" id="PRO_5026684004" evidence="1">
    <location>
        <begin position="32"/>
        <end position="556"/>
    </location>
</feature>
<dbReference type="InParanoid" id="A0A6M4H440"/>
<keyword evidence="3" id="KW-1185">Reference proteome</keyword>
<dbReference type="EMBL" id="CP053073">
    <property type="protein sequence ID" value="QJR14339.1"/>
    <property type="molecule type" value="Genomic_DNA"/>
</dbReference>
<accession>A0A6M4H440</accession>
<evidence type="ECO:0000313" key="2">
    <source>
        <dbReference type="EMBL" id="QJR14339.1"/>
    </source>
</evidence>